<dbReference type="RefSeq" id="WP_139930722.1">
    <property type="nucleotide sequence ID" value="NZ_CP040915.1"/>
</dbReference>
<gene>
    <name evidence="4" type="ORF">FE374_17775</name>
</gene>
<sequence>MDLLDSYRANGPGHDEMLQATGPARAAWQQLAEQARLGQGDRLDASRGEVMRLLQDEGVLTTDPARSWQLDPLPVLMDEQEWHRLDAALRQRAELFDQVLTDLYGERRLLTTGLLPPEVVLGHPGFVHAADRIRLPGPHQLFHCAVDLARNADGAWTVLADRTDVPIGLGYVMADRRVVSEVLAGLYRESRTRRVGPYYQALRESLQAVAPPGAEESPRVAVLTPGPGDPATFDHGYLAAMLGLPIVDSGDLVVQDGRAWVRSLGRLEPVDVLLRGVAAADVDPLELRGGSGRGTPGLVHAARSGALSIVNTLGVGVLESPALLTYLPRLARALRGEDLAIPSAVTYWCGDRSMCSHVIANLGRLIIRPTAGSERPLLGWALTLDERADLAARIAERPGAWVGQEPVEASTTPTVRDGSLVPQPTALRTFALARPEGYMVMSGAMAHVGPVPQVMVDGEPGTAKDVWVLAPEPVAAPGLPAGGTLPGRPADATVSPRAGEDLFRLGRHTEQAESTVRLLMAVADRWDDYARTQPAAAQDARPAGAVGPESAAGPTGAVGPEDHLSLARGDAAGHAALDVLVAGLHRLTAHAQLPSLVTDESLPGSAAWAVARTAEDAAGVRDNLPRDLWRAIASLQRTVREEAARQRGADGTQLGLAPALSRLLESLMALQGGYGESLVRDAGWRLLEAGRRLERASRVVATLAATVVERHDPATEALVAESVLVANESVLTYRRRFPAGGLAGVLELLLLDGSNPRAVRFQLDQLRHHLGELPAVGRAPASRDQLLDEVFDLLTELRTDRAAAERGHGARGHLAQTLESIGWRLDELAKEIARVHFSRPVLAHWPDGTGR</sequence>
<evidence type="ECO:0000256" key="1">
    <source>
        <dbReference type="SAM" id="MobiDB-lite"/>
    </source>
</evidence>
<dbReference type="Pfam" id="PF14403">
    <property type="entry name" value="CP_ATPgrasp_2"/>
    <property type="match status" value="1"/>
</dbReference>
<accession>A0A5B8C667</accession>
<dbReference type="InterPro" id="IPR007296">
    <property type="entry name" value="DUF403"/>
</dbReference>
<dbReference type="OrthoDB" id="9803842at2"/>
<dbReference type="EMBL" id="CP040915">
    <property type="protein sequence ID" value="QDC26209.1"/>
    <property type="molecule type" value="Genomic_DNA"/>
</dbReference>
<dbReference type="InterPro" id="IPR051680">
    <property type="entry name" value="ATP-dep_Glu-Cys_Ligase-2"/>
</dbReference>
<dbReference type="KEGG" id="gyu:FE374_17775"/>
<dbReference type="Proteomes" id="UP000314616">
    <property type="component" value="Chromosome"/>
</dbReference>
<dbReference type="SUPFAM" id="SSF56059">
    <property type="entry name" value="Glutathione synthetase ATP-binding domain-like"/>
    <property type="match status" value="1"/>
</dbReference>
<evidence type="ECO:0000259" key="2">
    <source>
        <dbReference type="Pfam" id="PF04168"/>
    </source>
</evidence>
<dbReference type="Pfam" id="PF04168">
    <property type="entry name" value="Alpha-E"/>
    <property type="match status" value="1"/>
</dbReference>
<feature type="domain" description="DUF403" evidence="2">
    <location>
        <begin position="496"/>
        <end position="837"/>
    </location>
</feature>
<proteinExistence type="predicted"/>
<evidence type="ECO:0000259" key="3">
    <source>
        <dbReference type="Pfam" id="PF14403"/>
    </source>
</evidence>
<dbReference type="PANTHER" id="PTHR34595:SF2">
    <property type="entry name" value="BLR2978 PROTEIN"/>
    <property type="match status" value="1"/>
</dbReference>
<dbReference type="AlphaFoldDB" id="A0A5B8C667"/>
<reference evidence="4 5" key="1">
    <citation type="submission" date="2019-05" db="EMBL/GenBank/DDBJ databases">
        <title>Georgenia *** sp. nov., and Georgenia *** sp. nov., isolated from the intestinal contents of plateau pika (Ochotona curzoniae) in the Qinghai-Tibet plateau of China.</title>
        <authorList>
            <person name="Tian Z."/>
        </authorList>
    </citation>
    <scope>NUCLEOTIDE SEQUENCE [LARGE SCALE GENOMIC DNA]</scope>
    <source>
        <strain evidence="4 5">Z443</strain>
    </source>
</reference>
<dbReference type="InterPro" id="IPR025841">
    <property type="entry name" value="CP_ATPgrasp_2"/>
</dbReference>
<evidence type="ECO:0000313" key="4">
    <source>
        <dbReference type="EMBL" id="QDC26209.1"/>
    </source>
</evidence>
<name>A0A5B8C667_9MICO</name>
<evidence type="ECO:0000313" key="5">
    <source>
        <dbReference type="Proteomes" id="UP000314616"/>
    </source>
</evidence>
<feature type="region of interest" description="Disordered" evidence="1">
    <location>
        <begin position="533"/>
        <end position="558"/>
    </location>
</feature>
<feature type="domain" description="Circularly permuted ATP-grasp type 2" evidence="3">
    <location>
        <begin position="74"/>
        <end position="448"/>
    </location>
</feature>
<protein>
    <submittedName>
        <fullName evidence="4">Uncharacterized protein</fullName>
    </submittedName>
</protein>
<dbReference type="Gene3D" id="3.40.50.11290">
    <property type="match status" value="1"/>
</dbReference>
<feature type="compositionally biased region" description="Low complexity" evidence="1">
    <location>
        <begin position="533"/>
        <end position="545"/>
    </location>
</feature>
<organism evidence="4 5">
    <name type="scientific">Georgenia yuyongxinii</name>
    <dbReference type="NCBI Taxonomy" id="2589797"/>
    <lineage>
        <taxon>Bacteria</taxon>
        <taxon>Bacillati</taxon>
        <taxon>Actinomycetota</taxon>
        <taxon>Actinomycetes</taxon>
        <taxon>Micrococcales</taxon>
        <taxon>Bogoriellaceae</taxon>
        <taxon>Georgenia</taxon>
    </lineage>
</organism>
<dbReference type="PANTHER" id="PTHR34595">
    <property type="entry name" value="BLR5612 PROTEIN"/>
    <property type="match status" value="1"/>
</dbReference>
<dbReference type="Gene3D" id="3.30.1490.270">
    <property type="match status" value="1"/>
</dbReference>